<evidence type="ECO:0000256" key="5">
    <source>
        <dbReference type="ARBA" id="ARBA00022892"/>
    </source>
</evidence>
<dbReference type="GO" id="GO:0070971">
    <property type="term" value="C:endoplasmic reticulum exit site"/>
    <property type="evidence" value="ECO:0007669"/>
    <property type="project" value="TreeGrafter"/>
</dbReference>
<dbReference type="Pfam" id="PF12931">
    <property type="entry name" value="TPR_Sec16"/>
    <property type="match status" value="1"/>
</dbReference>
<dbReference type="InterPro" id="IPR024298">
    <property type="entry name" value="Sec16_Sec23-bd"/>
</dbReference>
<gene>
    <name evidence="10" type="ORF">M569_02109</name>
</gene>
<feature type="region of interest" description="Disordered" evidence="7">
    <location>
        <begin position="229"/>
        <end position="250"/>
    </location>
</feature>
<organism evidence="10 11">
    <name type="scientific">Genlisea aurea</name>
    <dbReference type="NCBI Taxonomy" id="192259"/>
    <lineage>
        <taxon>Eukaryota</taxon>
        <taxon>Viridiplantae</taxon>
        <taxon>Streptophyta</taxon>
        <taxon>Embryophyta</taxon>
        <taxon>Tracheophyta</taxon>
        <taxon>Spermatophyta</taxon>
        <taxon>Magnoliopsida</taxon>
        <taxon>eudicotyledons</taxon>
        <taxon>Gunneridae</taxon>
        <taxon>Pentapetalae</taxon>
        <taxon>asterids</taxon>
        <taxon>lamiids</taxon>
        <taxon>Lamiales</taxon>
        <taxon>Lentibulariaceae</taxon>
        <taxon>Genlisea</taxon>
    </lineage>
</organism>
<dbReference type="Pfam" id="PF12932">
    <property type="entry name" value="Sec16"/>
    <property type="match status" value="1"/>
</dbReference>
<feature type="compositionally biased region" description="Polar residues" evidence="7">
    <location>
        <begin position="234"/>
        <end position="243"/>
    </location>
</feature>
<dbReference type="GO" id="GO:0007030">
    <property type="term" value="P:Golgi organization"/>
    <property type="evidence" value="ECO:0007669"/>
    <property type="project" value="TreeGrafter"/>
</dbReference>
<accession>S8D007</accession>
<keyword evidence="6" id="KW-0653">Protein transport</keyword>
<feature type="region of interest" description="Disordered" evidence="7">
    <location>
        <begin position="1233"/>
        <end position="1274"/>
    </location>
</feature>
<comment type="subcellular location">
    <subcellularLocation>
        <location evidence="1">Endoplasmic reticulum</location>
    </subcellularLocation>
    <subcellularLocation>
        <location evidence="6">Golgi apparatus membrane</location>
    </subcellularLocation>
</comment>
<feature type="domain" description="Sec16 Sec23-binding" evidence="8">
    <location>
        <begin position="765"/>
        <end position="1046"/>
    </location>
</feature>
<proteinExistence type="inferred from homology"/>
<feature type="region of interest" description="Disordered" evidence="7">
    <location>
        <begin position="1285"/>
        <end position="1304"/>
    </location>
</feature>
<evidence type="ECO:0000259" key="9">
    <source>
        <dbReference type="Pfam" id="PF12932"/>
    </source>
</evidence>
<feature type="domain" description="Sec16 central conserved" evidence="9">
    <location>
        <begin position="584"/>
        <end position="703"/>
    </location>
</feature>
<comment type="similarity">
    <text evidence="2 6">Belongs to the SEC16 family.</text>
</comment>
<feature type="region of interest" description="Disordered" evidence="7">
    <location>
        <begin position="1193"/>
        <end position="1218"/>
    </location>
</feature>
<name>S8D007_9LAMI</name>
<reference evidence="10 11" key="1">
    <citation type="journal article" date="2013" name="BMC Genomics">
        <title>The miniature genome of a carnivorous plant Genlisea aurea contains a low number of genes and short non-coding sequences.</title>
        <authorList>
            <person name="Leushkin E.V."/>
            <person name="Sutormin R.A."/>
            <person name="Nabieva E.R."/>
            <person name="Penin A.A."/>
            <person name="Kondrashov A.S."/>
            <person name="Logacheva M.D."/>
        </authorList>
    </citation>
    <scope>NUCLEOTIDE SEQUENCE [LARGE SCALE GENOMIC DNA]</scope>
</reference>
<feature type="compositionally biased region" description="Low complexity" evidence="7">
    <location>
        <begin position="1408"/>
        <end position="1424"/>
    </location>
</feature>
<dbReference type="EMBL" id="AUSU01000755">
    <property type="protein sequence ID" value="EPS72645.1"/>
    <property type="molecule type" value="Genomic_DNA"/>
</dbReference>
<comment type="caution">
    <text evidence="10">The sequence shown here is derived from an EMBL/GenBank/DDBJ whole genome shotgun (WGS) entry which is preliminary data.</text>
</comment>
<keyword evidence="6" id="KW-0333">Golgi apparatus</keyword>
<keyword evidence="4 6" id="KW-0256">Endoplasmic reticulum</keyword>
<protein>
    <recommendedName>
        <fullName evidence="6">Protein transport protein sec16</fullName>
    </recommendedName>
</protein>
<keyword evidence="6" id="KW-0472">Membrane</keyword>
<evidence type="ECO:0000256" key="1">
    <source>
        <dbReference type="ARBA" id="ARBA00004240"/>
    </source>
</evidence>
<dbReference type="GO" id="GO:0015031">
    <property type="term" value="P:protein transport"/>
    <property type="evidence" value="ECO:0007669"/>
    <property type="project" value="UniProtKB-KW"/>
</dbReference>
<dbReference type="GO" id="GO:0012507">
    <property type="term" value="C:ER to Golgi transport vesicle membrane"/>
    <property type="evidence" value="ECO:0007669"/>
    <property type="project" value="TreeGrafter"/>
</dbReference>
<keyword evidence="11" id="KW-1185">Reference proteome</keyword>
<evidence type="ECO:0000256" key="7">
    <source>
        <dbReference type="SAM" id="MobiDB-lite"/>
    </source>
</evidence>
<evidence type="ECO:0000313" key="10">
    <source>
        <dbReference type="EMBL" id="EPS72645.1"/>
    </source>
</evidence>
<dbReference type="OrthoDB" id="8918678at2759"/>
<keyword evidence="3 6" id="KW-0813">Transport</keyword>
<feature type="region of interest" description="Disordered" evidence="7">
    <location>
        <begin position="1093"/>
        <end position="1144"/>
    </location>
</feature>
<feature type="compositionally biased region" description="Polar residues" evidence="7">
    <location>
        <begin position="1126"/>
        <end position="1136"/>
    </location>
</feature>
<dbReference type="GO" id="GO:0000139">
    <property type="term" value="C:Golgi membrane"/>
    <property type="evidence" value="ECO:0007669"/>
    <property type="project" value="UniProtKB-SubCell"/>
</dbReference>
<dbReference type="CDD" id="cd09233">
    <property type="entry name" value="ACE1-Sec16-like"/>
    <property type="match status" value="1"/>
</dbReference>
<feature type="region of interest" description="Disordered" evidence="7">
    <location>
        <begin position="1318"/>
        <end position="1432"/>
    </location>
</feature>
<evidence type="ECO:0000256" key="6">
    <source>
        <dbReference type="RuleBase" id="RU364101"/>
    </source>
</evidence>
<evidence type="ECO:0000259" key="8">
    <source>
        <dbReference type="Pfam" id="PF12931"/>
    </source>
</evidence>
<dbReference type="InterPro" id="IPR024340">
    <property type="entry name" value="Sec16_CCD"/>
</dbReference>
<keyword evidence="5 6" id="KW-0931">ER-Golgi transport</keyword>
<dbReference type="PANTHER" id="PTHR13402">
    <property type="entry name" value="RGPR-RELATED"/>
    <property type="match status" value="1"/>
</dbReference>
<evidence type="ECO:0000256" key="3">
    <source>
        <dbReference type="ARBA" id="ARBA00022448"/>
    </source>
</evidence>
<dbReference type="GO" id="GO:0070973">
    <property type="term" value="P:protein localization to endoplasmic reticulum exit site"/>
    <property type="evidence" value="ECO:0007669"/>
    <property type="project" value="TreeGrafter"/>
</dbReference>
<evidence type="ECO:0000256" key="2">
    <source>
        <dbReference type="ARBA" id="ARBA00005927"/>
    </source>
</evidence>
<dbReference type="GO" id="GO:0016192">
    <property type="term" value="P:vesicle-mediated transport"/>
    <property type="evidence" value="ECO:0007669"/>
    <property type="project" value="UniProtKB-KW"/>
</dbReference>
<evidence type="ECO:0000256" key="4">
    <source>
        <dbReference type="ARBA" id="ARBA00022824"/>
    </source>
</evidence>
<dbReference type="PANTHER" id="PTHR13402:SF6">
    <property type="entry name" value="SECRETORY 16, ISOFORM I"/>
    <property type="match status" value="1"/>
</dbReference>
<dbReference type="Gene3D" id="1.25.40.1030">
    <property type="match status" value="1"/>
</dbReference>
<evidence type="ECO:0000313" key="11">
    <source>
        <dbReference type="Proteomes" id="UP000015453"/>
    </source>
</evidence>
<dbReference type="Proteomes" id="UP000015453">
    <property type="component" value="Unassembled WGS sequence"/>
</dbReference>
<feature type="compositionally biased region" description="Polar residues" evidence="7">
    <location>
        <begin position="1356"/>
        <end position="1383"/>
    </location>
</feature>
<sequence length="1432" mass="154271">MASSPPPFQVEDNTDEDFFDKLVSDDDNVFVTTSGASHTVILNDGNESDEAKAFANLSLGELGNSGDDNFANDVSGDHYGADDLSGRVEAAAEPGDEVTNLESEHAFLYSKSLSFEDFIPDRFDENKGAEVLPDLAWDNSVQIASGDKSIAPLDPSNVSVPHDSTGVNESSGVKEVDWSAFQANSAQISSNSYSDFFSEFGVGNADDEFDKIVDDRTKVGHNAAVDNADESSHADNFNSSYQYNEGHHNGAVSDQSSYMGDLNSSQYWDEQYPGWKYDPNSGQWYQVDSYYAGSNVVENTNTNSSEWGVADGHAEVSYIQQNPLSISGTVGEAAISGNIISWNQTSYVSDDTKTSADQNQVSQVSVDSNGVLENWNQDSHAGNGYPPHMVFDPQYPGWYYDTILQQWLTLDSYTASTQNTASSENHVGQDSYSSANSVYQNDNAKVYSSFGEVATNGAGGYNAQVAERNETGSFSGYNQPNGVMWVPETAGIIEAASPNIRDKPTENPSGQNFSKDMHGNYHNNFAHGIHNTFTESHTQSFSAPSHDHQMFQDSANFSQPSFQSVQTPYVPASGRSNAGRPAHALGVFGFGGKLIVLKPTNSSENLPFGNQNFGGQLSIMNLAEVVTDTSGTIHGRSADNYFQALCQQPIPGPLTGGSGGMKELNKWIDESLKNLESSNVDYRKTEVLTLLLSLLKVACQHYGKLRSPYGTDVVLKESDGPDSEVARLFVCAKNNGSQFRQYGATSHCLQYVPSEGQMQSTAAEVQNLLVSGRKIEALQCAQEGQLWGPAIVLAAQLGDQFYVETIKQMALRLLVAGSPLRTLCLLISGRPADIFSADGGNVGYANMPQQSKQYGAAGMLDDWQANLAMITANRTKDDELVLVHLGDCLWKERSDAIAAHICYLVAEASFEAYSDSARLCLVGADHWKSPRTYASPEAIQRTEIYEYSKTLGNSQFVLHPFQPYKFIYALMLAEVGKMSEALKYCQAILKSLKMGRTPEVENLRHLVSSLEERINHQQGGFSTNLAPKVIGKLLNLFDSTAQRVVGGLPPSVPSAVGSTHGNDSNYQAVAPRVSASQSTMVMSSLVPSMSMEPISEWAGDGSRKTKHTRSVSEPDFGRNQMKGPSESLNETNSSGSADKASAPGGTSRFARFNFGSQLLQKTVDLLKPKGRQAKLGETNKFYYDEKLKRWVEEGAEPPAEESAPPPPPTTSASAFQNVSQSDYNAAQNVWAGDASHSHMNGGSPELKTPPGGILDSGMPPLPPTTNQYSSRGRVGVRSRYVDTFNRGVASTPSPLRSPPPVKPAAVASATSFFVPAAASVSPGEEATHDAENSTVAENASTTPPSPSSAPPMQRIGSMSSIPNRRLSSGDGSRRTASWSGSFNTPPPRVPDNNNVVRPLGEVLGFHNSSSSLMSSDGGSSSVNGDDLHEVEL</sequence>